<organism evidence="3">
    <name type="scientific">Acromyrmex echinatior</name>
    <name type="common">Panamanian leafcutter ant</name>
    <name type="synonym">Acromyrmex octospinosus echinatior</name>
    <dbReference type="NCBI Taxonomy" id="103372"/>
    <lineage>
        <taxon>Eukaryota</taxon>
        <taxon>Metazoa</taxon>
        <taxon>Ecdysozoa</taxon>
        <taxon>Arthropoda</taxon>
        <taxon>Hexapoda</taxon>
        <taxon>Insecta</taxon>
        <taxon>Pterygota</taxon>
        <taxon>Neoptera</taxon>
        <taxon>Endopterygota</taxon>
        <taxon>Hymenoptera</taxon>
        <taxon>Apocrita</taxon>
        <taxon>Aculeata</taxon>
        <taxon>Formicoidea</taxon>
        <taxon>Formicidae</taxon>
        <taxon>Myrmicinae</taxon>
        <taxon>Acromyrmex</taxon>
    </lineage>
</organism>
<reference evidence="2" key="1">
    <citation type="submission" date="2011-02" db="EMBL/GenBank/DDBJ databases">
        <title>The genome of the leaf-cutting ant Acromyrmex echinatior suggests key adaptations to social evolution and fungus farming.</title>
        <authorList>
            <person name="Nygaard S."/>
            <person name="Zhang G."/>
        </authorList>
    </citation>
    <scope>NUCLEOTIDE SEQUENCE</scope>
</reference>
<keyword evidence="3" id="KW-1185">Reference proteome</keyword>
<protein>
    <submittedName>
        <fullName evidence="2">Uncharacterized protein</fullName>
    </submittedName>
</protein>
<evidence type="ECO:0000313" key="2">
    <source>
        <dbReference type="EMBL" id="EGI65514.1"/>
    </source>
</evidence>
<accession>F4WJZ2</accession>
<sequence length="129" mass="14704">MNFPAFVYAAVSAEVLLYPCCSPNIKQRLNDTLCTHNDMQLNALFRTICILVHSGTTTFRQVRETSRQPTQRAADRPHHALSRLLTERSLRHRKEQETLESESTAKGVGRIRYGGTMEATREERDRGGE</sequence>
<name>F4WJZ2_ACREC</name>
<dbReference type="EMBL" id="GL888187">
    <property type="protein sequence ID" value="EGI65514.1"/>
    <property type="molecule type" value="Genomic_DNA"/>
</dbReference>
<proteinExistence type="predicted"/>
<evidence type="ECO:0000256" key="1">
    <source>
        <dbReference type="SAM" id="MobiDB-lite"/>
    </source>
</evidence>
<dbReference type="Proteomes" id="UP000007755">
    <property type="component" value="Unassembled WGS sequence"/>
</dbReference>
<feature type="compositionally biased region" description="Basic and acidic residues" evidence="1">
    <location>
        <begin position="85"/>
        <end position="97"/>
    </location>
</feature>
<dbReference type="InParanoid" id="F4WJZ2"/>
<feature type="compositionally biased region" description="Basic and acidic residues" evidence="1">
    <location>
        <begin position="119"/>
        <end position="129"/>
    </location>
</feature>
<gene>
    <name evidence="2" type="ORF">G5I_06026</name>
</gene>
<evidence type="ECO:0000313" key="3">
    <source>
        <dbReference type="Proteomes" id="UP000007755"/>
    </source>
</evidence>
<feature type="region of interest" description="Disordered" evidence="1">
    <location>
        <begin position="61"/>
        <end position="129"/>
    </location>
</feature>
<dbReference type="AlphaFoldDB" id="F4WJZ2"/>